<proteinExistence type="inferred from homology"/>
<organism evidence="15 16">
    <name type="scientific">Chiloscyllium punctatum</name>
    <name type="common">Brownbanded bambooshark</name>
    <name type="synonym">Hemiscyllium punctatum</name>
    <dbReference type="NCBI Taxonomy" id="137246"/>
    <lineage>
        <taxon>Eukaryota</taxon>
        <taxon>Metazoa</taxon>
        <taxon>Chordata</taxon>
        <taxon>Craniata</taxon>
        <taxon>Vertebrata</taxon>
        <taxon>Chondrichthyes</taxon>
        <taxon>Elasmobranchii</taxon>
        <taxon>Galeomorphii</taxon>
        <taxon>Galeoidea</taxon>
        <taxon>Orectolobiformes</taxon>
        <taxon>Hemiscylliidae</taxon>
        <taxon>Chiloscyllium</taxon>
    </lineage>
</organism>
<dbReference type="AlphaFoldDB" id="A0A401TLD3"/>
<evidence type="ECO:0000313" key="16">
    <source>
        <dbReference type="Proteomes" id="UP000287033"/>
    </source>
</evidence>
<dbReference type="FunFam" id="1.20.1070.10:FF:000034">
    <property type="entry name" value="G-protein coupled receptor 1"/>
    <property type="match status" value="1"/>
</dbReference>
<evidence type="ECO:0000256" key="6">
    <source>
        <dbReference type="ARBA" id="ARBA00023040"/>
    </source>
</evidence>
<dbReference type="InterPro" id="IPR017452">
    <property type="entry name" value="GPCR_Rhodpsn_7TM"/>
</dbReference>
<dbReference type="Pfam" id="PF00001">
    <property type="entry name" value="7tm_1"/>
    <property type="match status" value="1"/>
</dbReference>
<keyword evidence="6" id="KW-0297">G-protein coupled receptor</keyword>
<dbReference type="SUPFAM" id="SSF81321">
    <property type="entry name" value="Family A G protein-coupled receptor-like"/>
    <property type="match status" value="1"/>
</dbReference>
<dbReference type="PANTHER" id="PTHR24225">
    <property type="entry name" value="CHEMOTACTIC RECEPTOR"/>
    <property type="match status" value="1"/>
</dbReference>
<feature type="transmembrane region" description="Helical" evidence="13">
    <location>
        <begin position="50"/>
        <end position="71"/>
    </location>
</feature>
<keyword evidence="2" id="KW-1003">Cell membrane</keyword>
<evidence type="ECO:0000256" key="2">
    <source>
        <dbReference type="ARBA" id="ARBA00022475"/>
    </source>
</evidence>
<keyword evidence="5 13" id="KW-1133">Transmembrane helix</keyword>
<gene>
    <name evidence="15" type="ORF">chiPu_0027503</name>
</gene>
<evidence type="ECO:0000256" key="3">
    <source>
        <dbReference type="ARBA" id="ARBA00022500"/>
    </source>
</evidence>
<dbReference type="InterPro" id="IPR000276">
    <property type="entry name" value="GPCR_Rhodpsn"/>
</dbReference>
<evidence type="ECO:0000256" key="4">
    <source>
        <dbReference type="ARBA" id="ARBA00022692"/>
    </source>
</evidence>
<dbReference type="GO" id="GO:0004930">
    <property type="term" value="F:G protein-coupled receptor activity"/>
    <property type="evidence" value="ECO:0007669"/>
    <property type="project" value="UniProtKB-KW"/>
</dbReference>
<dbReference type="InterPro" id="IPR000826">
    <property type="entry name" value="Formyl_rcpt-rel"/>
</dbReference>
<protein>
    <recommendedName>
        <fullName evidence="14">G-protein coupled receptors family 1 profile domain-containing protein</fullName>
    </recommendedName>
</protein>
<evidence type="ECO:0000256" key="12">
    <source>
        <dbReference type="SAM" id="MobiDB-lite"/>
    </source>
</evidence>
<evidence type="ECO:0000256" key="7">
    <source>
        <dbReference type="ARBA" id="ARBA00023136"/>
    </source>
</evidence>
<dbReference type="PANTHER" id="PTHR24225:SF29">
    <property type="entry name" value="C5A ANAPHYLATOXIN CHEMOTACTIC RECEPTOR 1"/>
    <property type="match status" value="1"/>
</dbReference>
<dbReference type="GO" id="GO:0006935">
    <property type="term" value="P:chemotaxis"/>
    <property type="evidence" value="ECO:0007669"/>
    <property type="project" value="UniProtKB-KW"/>
</dbReference>
<evidence type="ECO:0000256" key="8">
    <source>
        <dbReference type="ARBA" id="ARBA00023157"/>
    </source>
</evidence>
<evidence type="ECO:0000256" key="5">
    <source>
        <dbReference type="ARBA" id="ARBA00022989"/>
    </source>
</evidence>
<keyword evidence="7 13" id="KW-0472">Membrane</keyword>
<feature type="transmembrane region" description="Helical" evidence="13">
    <location>
        <begin position="164"/>
        <end position="183"/>
    </location>
</feature>
<dbReference type="PRINTS" id="PR00526">
    <property type="entry name" value="FMETLEUPHER"/>
</dbReference>
<evidence type="ECO:0000313" key="15">
    <source>
        <dbReference type="EMBL" id="GCC43452.1"/>
    </source>
</evidence>
<feature type="transmembrane region" description="Helical" evidence="13">
    <location>
        <begin position="83"/>
        <end position="107"/>
    </location>
</feature>
<keyword evidence="16" id="KW-1185">Reference proteome</keyword>
<comment type="similarity">
    <text evidence="11">Belongs to the chemokine-like receptor (CMKLR) family.</text>
</comment>
<comment type="caution">
    <text evidence="15">The sequence shown here is derived from an EMBL/GenBank/DDBJ whole genome shotgun (WGS) entry which is preliminary data.</text>
</comment>
<reference evidence="15 16" key="1">
    <citation type="journal article" date="2018" name="Nat. Ecol. Evol.">
        <title>Shark genomes provide insights into elasmobranch evolution and the origin of vertebrates.</title>
        <authorList>
            <person name="Hara Y"/>
            <person name="Yamaguchi K"/>
            <person name="Onimaru K"/>
            <person name="Kadota M"/>
            <person name="Koyanagi M"/>
            <person name="Keeley SD"/>
            <person name="Tatsumi K"/>
            <person name="Tanaka K"/>
            <person name="Motone F"/>
            <person name="Kageyama Y"/>
            <person name="Nozu R"/>
            <person name="Adachi N"/>
            <person name="Nishimura O"/>
            <person name="Nakagawa R"/>
            <person name="Tanegashima C"/>
            <person name="Kiyatake I"/>
            <person name="Matsumoto R"/>
            <person name="Murakumo K"/>
            <person name="Nishida K"/>
            <person name="Terakita A"/>
            <person name="Kuratani S"/>
            <person name="Sato K"/>
            <person name="Hyodo S Kuraku.S."/>
        </authorList>
    </citation>
    <scope>NUCLEOTIDE SEQUENCE [LARGE SCALE GENOMIC DNA]</scope>
</reference>
<dbReference type="Proteomes" id="UP000287033">
    <property type="component" value="Unassembled WGS sequence"/>
</dbReference>
<dbReference type="EMBL" id="BEZZ01105674">
    <property type="protein sequence ID" value="GCC43452.1"/>
    <property type="molecule type" value="Genomic_DNA"/>
</dbReference>
<evidence type="ECO:0000259" key="14">
    <source>
        <dbReference type="PROSITE" id="PS50262"/>
    </source>
</evidence>
<keyword evidence="9" id="KW-0675">Receptor</keyword>
<dbReference type="GO" id="GO:0007204">
    <property type="term" value="P:positive regulation of cytosolic calcium ion concentration"/>
    <property type="evidence" value="ECO:0007669"/>
    <property type="project" value="TreeGrafter"/>
</dbReference>
<dbReference type="PRINTS" id="PR00237">
    <property type="entry name" value="GPCRRHODOPSN"/>
</dbReference>
<feature type="transmembrane region" description="Helical" evidence="13">
    <location>
        <begin position="293"/>
        <end position="313"/>
    </location>
</feature>
<dbReference type="GO" id="GO:0007200">
    <property type="term" value="P:phospholipase C-activating G protein-coupled receptor signaling pathway"/>
    <property type="evidence" value="ECO:0007669"/>
    <property type="project" value="TreeGrafter"/>
</dbReference>
<dbReference type="OMA" id="AWMENTS"/>
<dbReference type="PROSITE" id="PS50262">
    <property type="entry name" value="G_PROTEIN_RECEP_F1_2"/>
    <property type="match status" value="1"/>
</dbReference>
<keyword evidence="10" id="KW-0807">Transducer</keyword>
<keyword evidence="8" id="KW-1015">Disulfide bond</keyword>
<feature type="domain" description="G-protein coupled receptors family 1 profile" evidence="14">
    <location>
        <begin position="63"/>
        <end position="310"/>
    </location>
</feature>
<feature type="transmembrane region" description="Helical" evidence="13">
    <location>
        <begin position="255"/>
        <end position="273"/>
    </location>
</feature>
<sequence length="373" mass="41543">MDANATLPGNWSLWDEDWGEEEEEDYHEHHVEALLNQTQPIRRSLTVVSMVAYAAIFVLGVPGNVAVLWVAGFLMARRPVTVWYLNLSVADLLLCLTLPFLLTQLAMDFRWPFGPFLCKLLPWLTVLNMYASVFVLTGISVDRCLAALLPLWSHRQRSLGRARLSCASAWGLALLMSLPSLLYRRTAQVAAEFPVRCIADYGEALGPRHRAISLARFVFAFLLPLVVIAASNGLIAHRLRASRFSRPKSRRPCRLLLTVLLGFFLCWTPYHVVGLLFLSGDWRLQLWAQTVDPAAISLAYLNSCLNPFLYAFAGRQGQGQLRRGLKELLEGAFEEESSLASTRPKPMLPTVSEKTKAPGLEPSGLVGPSLVTI</sequence>
<dbReference type="GO" id="GO:0005886">
    <property type="term" value="C:plasma membrane"/>
    <property type="evidence" value="ECO:0007669"/>
    <property type="project" value="UniProtKB-SubCell"/>
</dbReference>
<keyword evidence="4 13" id="KW-0812">Transmembrane</keyword>
<comment type="subcellular location">
    <subcellularLocation>
        <location evidence="1">Cell membrane</location>
        <topology evidence="1">Multi-pass membrane protein</topology>
    </subcellularLocation>
</comment>
<evidence type="ECO:0000256" key="11">
    <source>
        <dbReference type="ARBA" id="ARBA00025736"/>
    </source>
</evidence>
<evidence type="ECO:0000256" key="9">
    <source>
        <dbReference type="ARBA" id="ARBA00023170"/>
    </source>
</evidence>
<evidence type="ECO:0000256" key="1">
    <source>
        <dbReference type="ARBA" id="ARBA00004651"/>
    </source>
</evidence>
<dbReference type="Gene3D" id="1.20.1070.10">
    <property type="entry name" value="Rhodopsin 7-helix transmembrane proteins"/>
    <property type="match status" value="1"/>
</dbReference>
<keyword evidence="3" id="KW-0145">Chemotaxis</keyword>
<feature type="transmembrane region" description="Helical" evidence="13">
    <location>
        <begin position="127"/>
        <end position="152"/>
    </location>
</feature>
<dbReference type="GO" id="GO:0004878">
    <property type="term" value="F:complement component C5a receptor activity"/>
    <property type="evidence" value="ECO:0007669"/>
    <property type="project" value="TreeGrafter"/>
</dbReference>
<evidence type="ECO:0000256" key="13">
    <source>
        <dbReference type="SAM" id="Phobius"/>
    </source>
</evidence>
<name>A0A401TLD3_CHIPU</name>
<feature type="region of interest" description="Disordered" evidence="12">
    <location>
        <begin position="336"/>
        <end position="356"/>
    </location>
</feature>
<dbReference type="STRING" id="137246.A0A401TLD3"/>
<dbReference type="OrthoDB" id="9835842at2759"/>
<feature type="transmembrane region" description="Helical" evidence="13">
    <location>
        <begin position="214"/>
        <end position="235"/>
    </location>
</feature>
<accession>A0A401TLD3</accession>
<dbReference type="GO" id="GO:0006954">
    <property type="term" value="P:inflammatory response"/>
    <property type="evidence" value="ECO:0007669"/>
    <property type="project" value="TreeGrafter"/>
</dbReference>
<evidence type="ECO:0000256" key="10">
    <source>
        <dbReference type="ARBA" id="ARBA00023224"/>
    </source>
</evidence>